<dbReference type="Gene3D" id="2.170.130.10">
    <property type="entry name" value="TonB-dependent receptor, plug domain"/>
    <property type="match status" value="1"/>
</dbReference>
<feature type="signal peptide" evidence="1">
    <location>
        <begin position="1"/>
        <end position="22"/>
    </location>
</feature>
<dbReference type="Proteomes" id="UP000095419">
    <property type="component" value="Unassembled WGS sequence"/>
</dbReference>
<evidence type="ECO:0000256" key="1">
    <source>
        <dbReference type="SAM" id="SignalP"/>
    </source>
</evidence>
<dbReference type="InterPro" id="IPR057601">
    <property type="entry name" value="Oar-like_b-barrel"/>
</dbReference>
<dbReference type="AlphaFoldDB" id="A0A174F7T5"/>
<dbReference type="GO" id="GO:0015344">
    <property type="term" value="F:siderophore uptake transmembrane transporter activity"/>
    <property type="evidence" value="ECO:0007669"/>
    <property type="project" value="TreeGrafter"/>
</dbReference>
<dbReference type="SUPFAM" id="SSF49464">
    <property type="entry name" value="Carboxypeptidase regulatory domain-like"/>
    <property type="match status" value="1"/>
</dbReference>
<dbReference type="EMBL" id="CYZF01000004">
    <property type="protein sequence ID" value="CUO45597.1"/>
    <property type="molecule type" value="Genomic_DNA"/>
</dbReference>
<sequence>MLKRVRIILTVLLLLATVGVDAQVTTASMAGKVTDASNEPIIGATVQAVHQPSGSRYGTVTNVDGRYSIQGMRTGGPYRVEISYIGYQTVIYKDITLQLGEVYNLNVEMSESSELLNEVIVTAAKTKFTAEKTGATTNISSAQITQLPTVNRSISDIARLSPYANGMSFAGGDGRSTNFTIDGANFNNNFGLSSNLPGGGNPISMDAIEEVQVVVAPFDVRQTNFIGGGINAITKSGTNTFRGTAYTYYRNQDMRGNRINGEDLGARSDESKTTYGFTLGGPIIKNKLFFFVNYEKEKTPGEVIKYRAREDGEDAKGMVSRTLKSDMEKVYTI</sequence>
<evidence type="ECO:0000313" key="3">
    <source>
        <dbReference type="EMBL" id="CUO45597.1"/>
    </source>
</evidence>
<dbReference type="InterPro" id="IPR037066">
    <property type="entry name" value="Plug_dom_sf"/>
</dbReference>
<keyword evidence="1" id="KW-0732">Signal</keyword>
<gene>
    <name evidence="3" type="primary">oar_1</name>
    <name evidence="3" type="ORF">ERS417307_01749</name>
</gene>
<dbReference type="PANTHER" id="PTHR30069">
    <property type="entry name" value="TONB-DEPENDENT OUTER MEMBRANE RECEPTOR"/>
    <property type="match status" value="1"/>
</dbReference>
<proteinExistence type="predicted"/>
<evidence type="ECO:0000313" key="4">
    <source>
        <dbReference type="Proteomes" id="UP000095419"/>
    </source>
</evidence>
<name>A0A174F7T5_BACUN</name>
<protein>
    <submittedName>
        <fullName evidence="3">OmpA-like protein</fullName>
    </submittedName>
</protein>
<dbReference type="Pfam" id="PF13620">
    <property type="entry name" value="CarboxypepD_reg"/>
    <property type="match status" value="1"/>
</dbReference>
<dbReference type="SUPFAM" id="SSF56935">
    <property type="entry name" value="Porins"/>
    <property type="match status" value="1"/>
</dbReference>
<feature type="domain" description="TonB-dependent transporter Oar-like beta-barrel" evidence="2">
    <location>
        <begin position="233"/>
        <end position="296"/>
    </location>
</feature>
<accession>A0A174F7T5</accession>
<dbReference type="InterPro" id="IPR039426">
    <property type="entry name" value="TonB-dep_rcpt-like"/>
</dbReference>
<dbReference type="PANTHER" id="PTHR30069:SF46">
    <property type="entry name" value="OAR PROTEIN"/>
    <property type="match status" value="1"/>
</dbReference>
<organism evidence="3 4">
    <name type="scientific">Bacteroides uniformis</name>
    <dbReference type="NCBI Taxonomy" id="820"/>
    <lineage>
        <taxon>Bacteria</taxon>
        <taxon>Pseudomonadati</taxon>
        <taxon>Bacteroidota</taxon>
        <taxon>Bacteroidia</taxon>
        <taxon>Bacteroidales</taxon>
        <taxon>Bacteroidaceae</taxon>
        <taxon>Bacteroides</taxon>
    </lineage>
</organism>
<dbReference type="InterPro" id="IPR008969">
    <property type="entry name" value="CarboxyPept-like_regulatory"/>
</dbReference>
<dbReference type="Gene3D" id="2.60.40.1120">
    <property type="entry name" value="Carboxypeptidase-like, regulatory domain"/>
    <property type="match status" value="1"/>
</dbReference>
<dbReference type="GO" id="GO:0009279">
    <property type="term" value="C:cell outer membrane"/>
    <property type="evidence" value="ECO:0007669"/>
    <property type="project" value="TreeGrafter"/>
</dbReference>
<reference evidence="3 4" key="1">
    <citation type="submission" date="2015-09" db="EMBL/GenBank/DDBJ databases">
        <authorList>
            <consortium name="Pathogen Informatics"/>
        </authorList>
    </citation>
    <scope>NUCLEOTIDE SEQUENCE [LARGE SCALE GENOMIC DNA]</scope>
    <source>
        <strain evidence="3 4">2789STDY5608791</strain>
    </source>
</reference>
<evidence type="ECO:0000259" key="2">
    <source>
        <dbReference type="Pfam" id="PF25183"/>
    </source>
</evidence>
<feature type="chain" id="PRO_5008021433" evidence="1">
    <location>
        <begin position="23"/>
        <end position="333"/>
    </location>
</feature>
<dbReference type="Pfam" id="PF25183">
    <property type="entry name" value="OMP_b-brl_4"/>
    <property type="match status" value="1"/>
</dbReference>
<dbReference type="GO" id="GO:0044718">
    <property type="term" value="P:siderophore transmembrane transport"/>
    <property type="evidence" value="ECO:0007669"/>
    <property type="project" value="TreeGrafter"/>
</dbReference>